<protein>
    <submittedName>
        <fullName evidence="1">Uncharacterized protein</fullName>
    </submittedName>
</protein>
<dbReference type="EMBL" id="CADIKI010000010">
    <property type="protein sequence ID" value="CAB3794648.1"/>
    <property type="molecule type" value="Genomic_DNA"/>
</dbReference>
<name>A0A6J5G927_9BURK</name>
<dbReference type="Gene3D" id="1.10.260.40">
    <property type="entry name" value="lambda repressor-like DNA-binding domains"/>
    <property type="match status" value="1"/>
</dbReference>
<dbReference type="RefSeq" id="WP_246290983.1">
    <property type="nucleotide sequence ID" value="NZ_CADIKI010000010.1"/>
</dbReference>
<accession>A0A6J5G927</accession>
<evidence type="ECO:0000313" key="1">
    <source>
        <dbReference type="EMBL" id="CAB3794648.1"/>
    </source>
</evidence>
<keyword evidence="2" id="KW-1185">Reference proteome</keyword>
<organism evidence="1 2">
    <name type="scientific">Paraburkholderia fynbosensis</name>
    <dbReference type="NCBI Taxonomy" id="1200993"/>
    <lineage>
        <taxon>Bacteria</taxon>
        <taxon>Pseudomonadati</taxon>
        <taxon>Pseudomonadota</taxon>
        <taxon>Betaproteobacteria</taxon>
        <taxon>Burkholderiales</taxon>
        <taxon>Burkholderiaceae</taxon>
        <taxon>Paraburkholderia</taxon>
    </lineage>
</organism>
<gene>
    <name evidence="1" type="ORF">LMG27177_03698</name>
</gene>
<dbReference type="GO" id="GO:0003677">
    <property type="term" value="F:DNA binding"/>
    <property type="evidence" value="ECO:0007669"/>
    <property type="project" value="InterPro"/>
</dbReference>
<reference evidence="1 2" key="1">
    <citation type="submission" date="2020-04" db="EMBL/GenBank/DDBJ databases">
        <authorList>
            <person name="De Canck E."/>
        </authorList>
    </citation>
    <scope>NUCLEOTIDE SEQUENCE [LARGE SCALE GENOMIC DNA]</scope>
    <source>
        <strain evidence="1 2">LMG 27177</strain>
    </source>
</reference>
<dbReference type="AlphaFoldDB" id="A0A6J5G927"/>
<dbReference type="InterPro" id="IPR010982">
    <property type="entry name" value="Lambda_DNA-bd_dom_sf"/>
</dbReference>
<dbReference type="Pfam" id="PF18143">
    <property type="entry name" value="HAD_SAK_2"/>
    <property type="match status" value="1"/>
</dbReference>
<evidence type="ECO:0000313" key="2">
    <source>
        <dbReference type="Proteomes" id="UP000494252"/>
    </source>
</evidence>
<dbReference type="Proteomes" id="UP000494252">
    <property type="component" value="Unassembled WGS sequence"/>
</dbReference>
<proteinExistence type="predicted"/>
<sequence length="311" mass="34766">MPLTPSTPNSPLTPLAVDLRALGHLVRSCRLRCELNLLDAAEYLYVDVAELSGIEDGLSVRTEVLFKVFAGFGLEMLVMKRDDASDALAAVGHTVNWNEVMERRFPRREQPKLVPLIMDNTTPTLFVDFDGTLHVGNAYIDDSDEITLDTGRPLLEFAPLLLDLLAPYPDVKIVLTTSWARRLTEQCVIAYLPPELQRRVAGTTSSIKPRRSYVLDGTERTDVIRSYAYGKRLKHWLAIDDAVFGVERFERVPGELVDHFLLLDSSKGIGDDDALRHIARWLARVHSETALELGSERAQSSAADESKRGKP</sequence>